<dbReference type="EMBL" id="KN832096">
    <property type="protein sequence ID" value="KIN94486.1"/>
    <property type="molecule type" value="Genomic_DNA"/>
</dbReference>
<dbReference type="HOGENOM" id="CLU_000288_138_6_1"/>
<evidence type="ECO:0000313" key="3">
    <source>
        <dbReference type="Proteomes" id="UP000054217"/>
    </source>
</evidence>
<sequence length="165" mass="17931">MIQGTTSITTLQKLCGSLFKSHLPRFINCRPELPSSAHPVAAIQLKRSALHVVYNIQASGLVPRELENMDMSPEALHLVCPWNSKLTGPSARLDPITAQQLLLILGQPFSALLLAELPHGEYERTASSTTIAQPIRSRNSSHRNKSSSSTKTGFPLEPSGASLPR</sequence>
<proteinExistence type="predicted"/>
<dbReference type="AlphaFoldDB" id="A0A0C3J9X4"/>
<reference evidence="2 3" key="1">
    <citation type="submission" date="2014-04" db="EMBL/GenBank/DDBJ databases">
        <authorList>
            <consortium name="DOE Joint Genome Institute"/>
            <person name="Kuo A."/>
            <person name="Kohler A."/>
            <person name="Costa M.D."/>
            <person name="Nagy L.G."/>
            <person name="Floudas D."/>
            <person name="Copeland A."/>
            <person name="Barry K.W."/>
            <person name="Cichocki N."/>
            <person name="Veneault-Fourrey C."/>
            <person name="LaButti K."/>
            <person name="Lindquist E.A."/>
            <person name="Lipzen A."/>
            <person name="Lundell T."/>
            <person name="Morin E."/>
            <person name="Murat C."/>
            <person name="Sun H."/>
            <person name="Tunlid A."/>
            <person name="Henrissat B."/>
            <person name="Grigoriev I.V."/>
            <person name="Hibbett D.S."/>
            <person name="Martin F."/>
            <person name="Nordberg H.P."/>
            <person name="Cantor M.N."/>
            <person name="Hua S.X."/>
        </authorList>
    </citation>
    <scope>NUCLEOTIDE SEQUENCE [LARGE SCALE GENOMIC DNA]</scope>
    <source>
        <strain evidence="2 3">Marx 270</strain>
    </source>
</reference>
<feature type="region of interest" description="Disordered" evidence="1">
    <location>
        <begin position="125"/>
        <end position="165"/>
    </location>
</feature>
<keyword evidence="3" id="KW-1185">Reference proteome</keyword>
<reference evidence="3" key="2">
    <citation type="submission" date="2015-01" db="EMBL/GenBank/DDBJ databases">
        <title>Evolutionary Origins and Diversification of the Mycorrhizal Mutualists.</title>
        <authorList>
            <consortium name="DOE Joint Genome Institute"/>
            <consortium name="Mycorrhizal Genomics Consortium"/>
            <person name="Kohler A."/>
            <person name="Kuo A."/>
            <person name="Nagy L.G."/>
            <person name="Floudas D."/>
            <person name="Copeland A."/>
            <person name="Barry K.W."/>
            <person name="Cichocki N."/>
            <person name="Veneault-Fourrey C."/>
            <person name="LaButti K."/>
            <person name="Lindquist E.A."/>
            <person name="Lipzen A."/>
            <person name="Lundell T."/>
            <person name="Morin E."/>
            <person name="Murat C."/>
            <person name="Riley R."/>
            <person name="Ohm R."/>
            <person name="Sun H."/>
            <person name="Tunlid A."/>
            <person name="Henrissat B."/>
            <person name="Grigoriev I.V."/>
            <person name="Hibbett D.S."/>
            <person name="Martin F."/>
        </authorList>
    </citation>
    <scope>NUCLEOTIDE SEQUENCE [LARGE SCALE GENOMIC DNA]</scope>
    <source>
        <strain evidence="3">Marx 270</strain>
    </source>
</reference>
<name>A0A0C3J9X4_PISTI</name>
<gene>
    <name evidence="2" type="ORF">M404DRAFT_34996</name>
</gene>
<protein>
    <submittedName>
        <fullName evidence="2">Uncharacterized protein</fullName>
    </submittedName>
</protein>
<dbReference type="OrthoDB" id="10293842at2759"/>
<dbReference type="InParanoid" id="A0A0C3J9X4"/>
<organism evidence="2 3">
    <name type="scientific">Pisolithus tinctorius Marx 270</name>
    <dbReference type="NCBI Taxonomy" id="870435"/>
    <lineage>
        <taxon>Eukaryota</taxon>
        <taxon>Fungi</taxon>
        <taxon>Dikarya</taxon>
        <taxon>Basidiomycota</taxon>
        <taxon>Agaricomycotina</taxon>
        <taxon>Agaricomycetes</taxon>
        <taxon>Agaricomycetidae</taxon>
        <taxon>Boletales</taxon>
        <taxon>Sclerodermatineae</taxon>
        <taxon>Pisolithaceae</taxon>
        <taxon>Pisolithus</taxon>
    </lineage>
</organism>
<accession>A0A0C3J9X4</accession>
<evidence type="ECO:0000256" key="1">
    <source>
        <dbReference type="SAM" id="MobiDB-lite"/>
    </source>
</evidence>
<evidence type="ECO:0000313" key="2">
    <source>
        <dbReference type="EMBL" id="KIN94486.1"/>
    </source>
</evidence>
<dbReference type="Proteomes" id="UP000054217">
    <property type="component" value="Unassembled WGS sequence"/>
</dbReference>